<keyword evidence="5" id="KW-0574">Periplasm</keyword>
<dbReference type="Proteomes" id="UP001156882">
    <property type="component" value="Unassembled WGS sequence"/>
</dbReference>
<dbReference type="InterPro" id="IPR006059">
    <property type="entry name" value="SBP"/>
</dbReference>
<evidence type="ECO:0000256" key="5">
    <source>
        <dbReference type="ARBA" id="ARBA00022764"/>
    </source>
</evidence>
<evidence type="ECO:0000256" key="2">
    <source>
        <dbReference type="ARBA" id="ARBA00008520"/>
    </source>
</evidence>
<accession>A0ABQ6CPK2</accession>
<comment type="caution">
    <text evidence="6">The sequence shown here is derived from an EMBL/GenBank/DDBJ whole genome shotgun (WGS) entry which is preliminary data.</text>
</comment>
<name>A0ABQ6CPK2_9HYPH</name>
<evidence type="ECO:0000313" key="7">
    <source>
        <dbReference type="Proteomes" id="UP001156882"/>
    </source>
</evidence>
<protein>
    <submittedName>
        <fullName evidence="6">Sugar ABC transporter substrate-binding protein</fullName>
    </submittedName>
</protein>
<keyword evidence="4" id="KW-0732">Signal</keyword>
<proteinExistence type="inferred from homology"/>
<dbReference type="EMBL" id="BSPC01000052">
    <property type="protein sequence ID" value="GLS21664.1"/>
    <property type="molecule type" value="Genomic_DNA"/>
</dbReference>
<dbReference type="Gene3D" id="3.40.190.10">
    <property type="entry name" value="Periplasmic binding protein-like II"/>
    <property type="match status" value="1"/>
</dbReference>
<dbReference type="Pfam" id="PF01547">
    <property type="entry name" value="SBP_bac_1"/>
    <property type="match status" value="1"/>
</dbReference>
<evidence type="ECO:0000313" key="6">
    <source>
        <dbReference type="EMBL" id="GLS21664.1"/>
    </source>
</evidence>
<comment type="similarity">
    <text evidence="2">Belongs to the bacterial solute-binding protein 1 family.</text>
</comment>
<dbReference type="SUPFAM" id="SSF53850">
    <property type="entry name" value="Periplasmic binding protein-like II"/>
    <property type="match status" value="1"/>
</dbReference>
<dbReference type="PANTHER" id="PTHR43649:SF34">
    <property type="entry name" value="ABC TRANSPORTER PERIPLASMIC-BINDING PROTEIN YCJN-RELATED"/>
    <property type="match status" value="1"/>
</dbReference>
<evidence type="ECO:0000256" key="1">
    <source>
        <dbReference type="ARBA" id="ARBA00004418"/>
    </source>
</evidence>
<evidence type="ECO:0000256" key="4">
    <source>
        <dbReference type="ARBA" id="ARBA00022729"/>
    </source>
</evidence>
<organism evidence="6 7">
    <name type="scientific">Labrys miyagiensis</name>
    <dbReference type="NCBI Taxonomy" id="346912"/>
    <lineage>
        <taxon>Bacteria</taxon>
        <taxon>Pseudomonadati</taxon>
        <taxon>Pseudomonadota</taxon>
        <taxon>Alphaproteobacteria</taxon>
        <taxon>Hyphomicrobiales</taxon>
        <taxon>Xanthobacteraceae</taxon>
        <taxon>Labrys</taxon>
    </lineage>
</organism>
<dbReference type="PANTHER" id="PTHR43649">
    <property type="entry name" value="ARABINOSE-BINDING PROTEIN-RELATED"/>
    <property type="match status" value="1"/>
</dbReference>
<gene>
    <name evidence="6" type="ORF">GCM10007874_46810</name>
</gene>
<keyword evidence="7" id="KW-1185">Reference proteome</keyword>
<sequence>MQGLGVAGLAMGLNLPHMLSARAAEPVTLRWWSPQASPDQLKMYQAQIATFEAAHPGIKIAFEPTSDEGYPAQFAAAFASKQLPNIVTHLPSFAAQNYYGQGLLEPMDDVIKAIGEDKYFPGANDVYKTADGHYCGTAIGNTAADMLWLRKDLMQKAGIGKAPATWDELRTACQKMQGDGIYGAPLPYGLNSMTSLIFIGFIHRAGGQIFSPDLAVAIDSQPTYDALDFYKSMRDFCPPGATNYSWGESLTAFVSGATATGIYAGRVLANVNKQNPGIADSVTCATYPTISASVPSWTFNDFPSVFIPKGPANVAETKAFAAFLFEPAGYIPQLLAAPGHILPVLKTIAADPAYLADPIIKKYTAEVTLMANAAAGGNNLGYETAKHKPNLKANEIIASNVIAELVQRVVLNGEEPKATVGDIAKKLDGLMKA</sequence>
<dbReference type="InterPro" id="IPR050490">
    <property type="entry name" value="Bact_solute-bd_prot1"/>
</dbReference>
<evidence type="ECO:0000256" key="3">
    <source>
        <dbReference type="ARBA" id="ARBA00022448"/>
    </source>
</evidence>
<comment type="subcellular location">
    <subcellularLocation>
        <location evidence="1">Periplasm</location>
    </subcellularLocation>
</comment>
<reference evidence="7" key="1">
    <citation type="journal article" date="2019" name="Int. J. Syst. Evol. Microbiol.">
        <title>The Global Catalogue of Microorganisms (GCM) 10K type strain sequencing project: providing services to taxonomists for standard genome sequencing and annotation.</title>
        <authorList>
            <consortium name="The Broad Institute Genomics Platform"/>
            <consortium name="The Broad Institute Genome Sequencing Center for Infectious Disease"/>
            <person name="Wu L."/>
            <person name="Ma J."/>
        </authorList>
    </citation>
    <scope>NUCLEOTIDE SEQUENCE [LARGE SCALE GENOMIC DNA]</scope>
    <source>
        <strain evidence="7">NBRC 101365</strain>
    </source>
</reference>
<keyword evidence="3" id="KW-0813">Transport</keyword>